<dbReference type="Pfam" id="PF13648">
    <property type="entry name" value="Lipocalin_4"/>
    <property type="match status" value="1"/>
</dbReference>
<keyword evidence="1" id="KW-0732">Signal</keyword>
<keyword evidence="4" id="KW-1185">Reference proteome</keyword>
<accession>A0ABP9HNB3</accession>
<dbReference type="Proteomes" id="UP001501692">
    <property type="component" value="Unassembled WGS sequence"/>
</dbReference>
<proteinExistence type="predicted"/>
<dbReference type="EMBL" id="BAABJK010000009">
    <property type="protein sequence ID" value="GAA4974204.1"/>
    <property type="molecule type" value="Genomic_DNA"/>
</dbReference>
<feature type="chain" id="PRO_5046139913" description="Lipocalin-like domain-containing protein" evidence="1">
    <location>
        <begin position="20"/>
        <end position="171"/>
    </location>
</feature>
<evidence type="ECO:0000313" key="3">
    <source>
        <dbReference type="EMBL" id="GAA4974204.1"/>
    </source>
</evidence>
<feature type="domain" description="Lipocalin-like" evidence="2">
    <location>
        <begin position="31"/>
        <end position="143"/>
    </location>
</feature>
<reference evidence="4" key="1">
    <citation type="journal article" date="2019" name="Int. J. Syst. Evol. Microbiol.">
        <title>The Global Catalogue of Microorganisms (GCM) 10K type strain sequencing project: providing services to taxonomists for standard genome sequencing and annotation.</title>
        <authorList>
            <consortium name="The Broad Institute Genomics Platform"/>
            <consortium name="The Broad Institute Genome Sequencing Center for Infectious Disease"/>
            <person name="Wu L."/>
            <person name="Ma J."/>
        </authorList>
    </citation>
    <scope>NUCLEOTIDE SEQUENCE [LARGE SCALE GENOMIC DNA]</scope>
    <source>
        <strain evidence="4">JCM 18287</strain>
    </source>
</reference>
<organism evidence="3 4">
    <name type="scientific">Algibacter aquimarinus</name>
    <dbReference type="NCBI Taxonomy" id="1136748"/>
    <lineage>
        <taxon>Bacteria</taxon>
        <taxon>Pseudomonadati</taxon>
        <taxon>Bacteroidota</taxon>
        <taxon>Flavobacteriia</taxon>
        <taxon>Flavobacteriales</taxon>
        <taxon>Flavobacteriaceae</taxon>
        <taxon>Algibacter</taxon>
    </lineage>
</organism>
<name>A0ABP9HNB3_9FLAO</name>
<dbReference type="RefSeq" id="WP_345169484.1">
    <property type="nucleotide sequence ID" value="NZ_BAABJK010000009.1"/>
</dbReference>
<dbReference type="PROSITE" id="PS51257">
    <property type="entry name" value="PROKAR_LIPOPROTEIN"/>
    <property type="match status" value="1"/>
</dbReference>
<comment type="caution">
    <text evidence="3">The sequence shown here is derived from an EMBL/GenBank/DDBJ whole genome shotgun (WGS) entry which is preliminary data.</text>
</comment>
<protein>
    <recommendedName>
        <fullName evidence="2">Lipocalin-like domain-containing protein</fullName>
    </recommendedName>
</protein>
<feature type="signal peptide" evidence="1">
    <location>
        <begin position="1"/>
        <end position="19"/>
    </location>
</feature>
<dbReference type="InterPro" id="IPR024311">
    <property type="entry name" value="Lipocalin-like"/>
</dbReference>
<sequence length="171" mass="18461">MKKLSILFFVLSTILVSCSSDDDGANISASIVGKWIATDIEFEGDISAVVEGERINFTFTGEPTDLDHSLTFTESPNEVVSEGGFDLEVTTNLGGFTDTETVEGESIVETGSWEQNGNLLTVANSGEGGDIEIFELTATRLIIGTEASETETIDDIETTLNSTFKIIYIRE</sequence>
<gene>
    <name evidence="3" type="ORF">GCM10023315_25850</name>
</gene>
<evidence type="ECO:0000256" key="1">
    <source>
        <dbReference type="SAM" id="SignalP"/>
    </source>
</evidence>
<evidence type="ECO:0000259" key="2">
    <source>
        <dbReference type="Pfam" id="PF13648"/>
    </source>
</evidence>
<evidence type="ECO:0000313" key="4">
    <source>
        <dbReference type="Proteomes" id="UP001501692"/>
    </source>
</evidence>